<dbReference type="SUPFAM" id="SSF48498">
    <property type="entry name" value="Tetracyclin repressor-like, C-terminal domain"/>
    <property type="match status" value="1"/>
</dbReference>
<dbReference type="PROSITE" id="PS50977">
    <property type="entry name" value="HTH_TETR_2"/>
    <property type="match status" value="1"/>
</dbReference>
<sequence length="196" mass="23029">MNQEKHQHIVNAAKQAFQHFGYKATTLEQIAKYANIGKGTFYNFFKTKEEVLQFIVEEELVKLNRFAEETMQSEPPQIEMLHNYLYTCMLYRKEHDLFCKLAQEVDAFGTPEAAMCLRRLEEAGENQLKEIIHFLVDKNVMESCDVELTAFIIRELYAALVYKWEKQHEPLSLDRISSLFRQYVRPGLGQREVSLP</sequence>
<dbReference type="PANTHER" id="PTHR43479">
    <property type="entry name" value="ACREF/ENVCD OPERON REPRESSOR-RELATED"/>
    <property type="match status" value="1"/>
</dbReference>
<dbReference type="PANTHER" id="PTHR43479:SF11">
    <property type="entry name" value="ACREF_ENVCD OPERON REPRESSOR-RELATED"/>
    <property type="match status" value="1"/>
</dbReference>
<accession>A0A3M8DUN7</accession>
<proteinExistence type="predicted"/>
<organism evidence="4 5">
    <name type="scientific">Brevibacillus fluminis</name>
    <dbReference type="NCBI Taxonomy" id="511487"/>
    <lineage>
        <taxon>Bacteria</taxon>
        <taxon>Bacillati</taxon>
        <taxon>Bacillota</taxon>
        <taxon>Bacilli</taxon>
        <taxon>Bacillales</taxon>
        <taxon>Paenibacillaceae</taxon>
        <taxon>Brevibacillus</taxon>
    </lineage>
</organism>
<dbReference type="Gene3D" id="1.10.357.10">
    <property type="entry name" value="Tetracycline Repressor, domain 2"/>
    <property type="match status" value="1"/>
</dbReference>
<dbReference type="PROSITE" id="PS01081">
    <property type="entry name" value="HTH_TETR_1"/>
    <property type="match status" value="1"/>
</dbReference>
<evidence type="ECO:0000259" key="3">
    <source>
        <dbReference type="PROSITE" id="PS50977"/>
    </source>
</evidence>
<evidence type="ECO:0000256" key="2">
    <source>
        <dbReference type="PROSITE-ProRule" id="PRU00335"/>
    </source>
</evidence>
<protein>
    <submittedName>
        <fullName evidence="4">TetR/AcrR family transcriptional regulator</fullName>
    </submittedName>
</protein>
<dbReference type="InterPro" id="IPR009057">
    <property type="entry name" value="Homeodomain-like_sf"/>
</dbReference>
<dbReference type="AlphaFoldDB" id="A0A3M8DUN7"/>
<dbReference type="InterPro" id="IPR050624">
    <property type="entry name" value="HTH-type_Tx_Regulator"/>
</dbReference>
<dbReference type="Proteomes" id="UP000271031">
    <property type="component" value="Unassembled WGS sequence"/>
</dbReference>
<keyword evidence="1 2" id="KW-0238">DNA-binding</keyword>
<dbReference type="GO" id="GO:0003677">
    <property type="term" value="F:DNA binding"/>
    <property type="evidence" value="ECO:0007669"/>
    <property type="project" value="UniProtKB-UniRule"/>
</dbReference>
<evidence type="ECO:0000313" key="4">
    <source>
        <dbReference type="EMBL" id="RNB90687.1"/>
    </source>
</evidence>
<gene>
    <name evidence="4" type="ORF">EDM56_09360</name>
</gene>
<evidence type="ECO:0000256" key="1">
    <source>
        <dbReference type="ARBA" id="ARBA00023125"/>
    </source>
</evidence>
<feature type="DNA-binding region" description="H-T-H motif" evidence="2">
    <location>
        <begin position="26"/>
        <end position="45"/>
    </location>
</feature>
<dbReference type="RefSeq" id="WP_122917614.1">
    <property type="nucleotide sequence ID" value="NZ_RHHQ01000007.1"/>
</dbReference>
<dbReference type="OrthoDB" id="9812993at2"/>
<dbReference type="EMBL" id="RHHQ01000007">
    <property type="protein sequence ID" value="RNB90687.1"/>
    <property type="molecule type" value="Genomic_DNA"/>
</dbReference>
<dbReference type="InterPro" id="IPR001647">
    <property type="entry name" value="HTH_TetR"/>
</dbReference>
<comment type="caution">
    <text evidence="4">The sequence shown here is derived from an EMBL/GenBank/DDBJ whole genome shotgun (WGS) entry which is preliminary data.</text>
</comment>
<dbReference type="InterPro" id="IPR036271">
    <property type="entry name" value="Tet_transcr_reg_TetR-rel_C_sf"/>
</dbReference>
<dbReference type="InterPro" id="IPR023772">
    <property type="entry name" value="DNA-bd_HTH_TetR-type_CS"/>
</dbReference>
<dbReference type="PRINTS" id="PR00455">
    <property type="entry name" value="HTHTETR"/>
</dbReference>
<evidence type="ECO:0000313" key="5">
    <source>
        <dbReference type="Proteomes" id="UP000271031"/>
    </source>
</evidence>
<reference evidence="4 5" key="1">
    <citation type="submission" date="2018-10" db="EMBL/GenBank/DDBJ databases">
        <title>Phylogenomics of Brevibacillus.</title>
        <authorList>
            <person name="Dunlap C."/>
        </authorList>
    </citation>
    <scope>NUCLEOTIDE SEQUENCE [LARGE SCALE GENOMIC DNA]</scope>
    <source>
        <strain evidence="4 5">JCM 15716</strain>
    </source>
</reference>
<dbReference type="Pfam" id="PF00440">
    <property type="entry name" value="TetR_N"/>
    <property type="match status" value="1"/>
</dbReference>
<feature type="domain" description="HTH tetR-type" evidence="3">
    <location>
        <begin position="3"/>
        <end position="63"/>
    </location>
</feature>
<name>A0A3M8DUN7_9BACL</name>
<keyword evidence="5" id="KW-1185">Reference proteome</keyword>
<dbReference type="SUPFAM" id="SSF46689">
    <property type="entry name" value="Homeodomain-like"/>
    <property type="match status" value="1"/>
</dbReference>